<proteinExistence type="predicted"/>
<evidence type="ECO:0000313" key="3">
    <source>
        <dbReference type="Proteomes" id="UP000197138"/>
    </source>
</evidence>
<evidence type="ECO:0000313" key="2">
    <source>
        <dbReference type="EMBL" id="OWM90645.1"/>
    </source>
</evidence>
<dbReference type="Proteomes" id="UP000197138">
    <property type="component" value="Unassembled WGS sequence"/>
</dbReference>
<dbReference type="EMBL" id="MTKT01000545">
    <property type="protein sequence ID" value="OWM90645.1"/>
    <property type="molecule type" value="Genomic_DNA"/>
</dbReference>
<comment type="caution">
    <text evidence="2">The sequence shown here is derived from an EMBL/GenBank/DDBJ whole genome shotgun (WGS) entry which is preliminary data.</text>
</comment>
<name>A0A218XZW5_PUNGR</name>
<feature type="region of interest" description="Disordered" evidence="1">
    <location>
        <begin position="1"/>
        <end position="22"/>
    </location>
</feature>
<reference evidence="3" key="1">
    <citation type="journal article" date="2017" name="Plant J.">
        <title>The pomegranate (Punica granatum L.) genome and the genomics of punicalagin biosynthesis.</title>
        <authorList>
            <person name="Qin G."/>
            <person name="Xu C."/>
            <person name="Ming R."/>
            <person name="Tang H."/>
            <person name="Guyot R."/>
            <person name="Kramer E.M."/>
            <person name="Hu Y."/>
            <person name="Yi X."/>
            <person name="Qi Y."/>
            <person name="Xu X."/>
            <person name="Gao Z."/>
            <person name="Pan H."/>
            <person name="Jian J."/>
            <person name="Tian Y."/>
            <person name="Yue Z."/>
            <person name="Xu Y."/>
        </authorList>
    </citation>
    <scope>NUCLEOTIDE SEQUENCE [LARGE SCALE GENOMIC DNA]</scope>
    <source>
        <strain evidence="3">cv. Dabenzi</strain>
    </source>
</reference>
<gene>
    <name evidence="2" type="ORF">CDL15_Pgr018972</name>
</gene>
<sequence>METGGGADKTCSEDRKVTGGRGTAVGAGGGGNWLVKGWTVDVCSVGGAGASMFSGAWVGGAHGVGSAVGPGPGGGVELEEAQLDPLSRASSSAMLVAIWLTVPSSAAMRAWSSEAEGVCEARARGALKDVGGWRCVGGAPEYAGSMPAGVGGGGACVGGG</sequence>
<dbReference type="AlphaFoldDB" id="A0A218XZW5"/>
<protein>
    <submittedName>
        <fullName evidence="2">Uncharacterized protein</fullName>
    </submittedName>
</protein>
<accession>A0A218XZW5</accession>
<evidence type="ECO:0000256" key="1">
    <source>
        <dbReference type="SAM" id="MobiDB-lite"/>
    </source>
</evidence>
<organism evidence="2 3">
    <name type="scientific">Punica granatum</name>
    <name type="common">Pomegranate</name>
    <dbReference type="NCBI Taxonomy" id="22663"/>
    <lineage>
        <taxon>Eukaryota</taxon>
        <taxon>Viridiplantae</taxon>
        <taxon>Streptophyta</taxon>
        <taxon>Embryophyta</taxon>
        <taxon>Tracheophyta</taxon>
        <taxon>Spermatophyta</taxon>
        <taxon>Magnoliopsida</taxon>
        <taxon>eudicotyledons</taxon>
        <taxon>Gunneridae</taxon>
        <taxon>Pentapetalae</taxon>
        <taxon>rosids</taxon>
        <taxon>malvids</taxon>
        <taxon>Myrtales</taxon>
        <taxon>Lythraceae</taxon>
        <taxon>Punica</taxon>
    </lineage>
</organism>